<evidence type="ECO:0000259" key="7">
    <source>
        <dbReference type="Pfam" id="PF14322"/>
    </source>
</evidence>
<dbReference type="Pfam" id="PF14322">
    <property type="entry name" value="SusD-like_3"/>
    <property type="match status" value="1"/>
</dbReference>
<organism evidence="8 9">
    <name type="scientific">Salegentibacter mishustinae</name>
    <dbReference type="NCBI Taxonomy" id="270918"/>
    <lineage>
        <taxon>Bacteria</taxon>
        <taxon>Pseudomonadati</taxon>
        <taxon>Bacteroidota</taxon>
        <taxon>Flavobacteriia</taxon>
        <taxon>Flavobacteriales</taxon>
        <taxon>Flavobacteriaceae</taxon>
        <taxon>Salegentibacter</taxon>
    </lineage>
</organism>
<name>A0A0Q9ZH60_9FLAO</name>
<dbReference type="InterPro" id="IPR012944">
    <property type="entry name" value="SusD_RagB_dom"/>
</dbReference>
<evidence type="ECO:0000256" key="5">
    <source>
        <dbReference type="ARBA" id="ARBA00023237"/>
    </source>
</evidence>
<dbReference type="Gene3D" id="1.25.40.390">
    <property type="match status" value="1"/>
</dbReference>
<keyword evidence="3" id="KW-0732">Signal</keyword>
<evidence type="ECO:0000256" key="3">
    <source>
        <dbReference type="ARBA" id="ARBA00022729"/>
    </source>
</evidence>
<keyword evidence="5" id="KW-0998">Cell outer membrane</keyword>
<dbReference type="PROSITE" id="PS51257">
    <property type="entry name" value="PROKAR_LIPOPROTEIN"/>
    <property type="match status" value="1"/>
</dbReference>
<dbReference type="AlphaFoldDB" id="A0A0Q9ZH60"/>
<dbReference type="RefSeq" id="WP_057482711.1">
    <property type="nucleotide sequence ID" value="NZ_BMWR01000004.1"/>
</dbReference>
<dbReference type="SUPFAM" id="SSF48452">
    <property type="entry name" value="TPR-like"/>
    <property type="match status" value="1"/>
</dbReference>
<feature type="domain" description="RagB/SusD" evidence="6">
    <location>
        <begin position="383"/>
        <end position="463"/>
    </location>
</feature>
<dbReference type="Pfam" id="PF07980">
    <property type="entry name" value="SusD_RagB"/>
    <property type="match status" value="1"/>
</dbReference>
<evidence type="ECO:0000256" key="2">
    <source>
        <dbReference type="ARBA" id="ARBA00006275"/>
    </source>
</evidence>
<gene>
    <name evidence="8" type="ORF">APR42_09870</name>
</gene>
<evidence type="ECO:0000256" key="1">
    <source>
        <dbReference type="ARBA" id="ARBA00004442"/>
    </source>
</evidence>
<sequence length="507" mass="56467">MKNLFKLTLLSSALLMVVGCSEDYLEKEPSEFLTQEQVTEAAENNADVLAGTLAGIYSLQFQSESGGTTNHDDFGQKGYDIYGDMLSGDLALSVSSFGWYRADITEFQAPLDFTSTRNYMPWRYYYRIIRSANLVIDALGGADAVPEVEENKYILGQTKAIRAHSYFYLAQYYQNSYDPNQEILPLYLLPEDENGPKVTAREIYDVIEADLNSAITLLDGFGRAAKNEINQDVAKGILAYALAAQGDRWQEVKDLTDDVKGNYPIMTAEEVARADRTDDGVDNPTGGGFNDVSTAGWMWGVDLTTDSGVGLVSWWGQMDYFSYSYAGYGDYKAIDSGLYAQIPEGDVRRNQFLNNPASSNHLQPWGKFYDPARVPRGPSQVITLDLVYMRVAEMYLLNAEAAANLGMDAEARMALSTLLDERVDDTSYLDGLSGQDLIDEIYLQTRIELWGEGKSYLAMKRNKATVVRGDNHLSFVGDPIPYDAEELTFEIPEAEILYNPAISTQND</sequence>
<proteinExistence type="inferred from homology"/>
<dbReference type="GO" id="GO:0009279">
    <property type="term" value="C:cell outer membrane"/>
    <property type="evidence" value="ECO:0007669"/>
    <property type="project" value="UniProtKB-SubCell"/>
</dbReference>
<evidence type="ECO:0000313" key="9">
    <source>
        <dbReference type="Proteomes" id="UP000051643"/>
    </source>
</evidence>
<dbReference type="Proteomes" id="UP000051643">
    <property type="component" value="Unassembled WGS sequence"/>
</dbReference>
<comment type="caution">
    <text evidence="8">The sequence shown here is derived from an EMBL/GenBank/DDBJ whole genome shotgun (WGS) entry which is preliminary data.</text>
</comment>
<dbReference type="InterPro" id="IPR033985">
    <property type="entry name" value="SusD-like_N"/>
</dbReference>
<reference evidence="8" key="1">
    <citation type="submission" date="2015-10" db="EMBL/GenBank/DDBJ databases">
        <title>Draft genome sequence of Salegentibacter mishustinae KCTC 12263.</title>
        <authorList>
            <person name="Lin W."/>
            <person name="Zheng Q."/>
        </authorList>
    </citation>
    <scope>NUCLEOTIDE SEQUENCE [LARGE SCALE GENOMIC DNA]</scope>
    <source>
        <strain evidence="8">KCTC 12263</strain>
    </source>
</reference>
<evidence type="ECO:0000259" key="6">
    <source>
        <dbReference type="Pfam" id="PF07980"/>
    </source>
</evidence>
<dbReference type="STRING" id="270918.APR42_09870"/>
<comment type="subcellular location">
    <subcellularLocation>
        <location evidence="1">Cell outer membrane</location>
    </subcellularLocation>
</comment>
<evidence type="ECO:0000256" key="4">
    <source>
        <dbReference type="ARBA" id="ARBA00023136"/>
    </source>
</evidence>
<keyword evidence="4" id="KW-0472">Membrane</keyword>
<accession>A0A0Q9ZH60</accession>
<keyword evidence="9" id="KW-1185">Reference proteome</keyword>
<evidence type="ECO:0000313" key="8">
    <source>
        <dbReference type="EMBL" id="KRG28039.1"/>
    </source>
</evidence>
<dbReference type="OrthoDB" id="1100079at2"/>
<feature type="domain" description="SusD-like N-terminal" evidence="7">
    <location>
        <begin position="113"/>
        <end position="218"/>
    </location>
</feature>
<dbReference type="EMBL" id="LKTP01000034">
    <property type="protein sequence ID" value="KRG28039.1"/>
    <property type="molecule type" value="Genomic_DNA"/>
</dbReference>
<dbReference type="InterPro" id="IPR011990">
    <property type="entry name" value="TPR-like_helical_dom_sf"/>
</dbReference>
<protein>
    <submittedName>
        <fullName evidence="8">Glycan metabolism protein RagB</fullName>
    </submittedName>
</protein>
<comment type="similarity">
    <text evidence="2">Belongs to the SusD family.</text>
</comment>